<dbReference type="STRING" id="37992.A0A4Z0Z5D1"/>
<comment type="similarity">
    <text evidence="1 6">Belongs to the aldehyde dehydrogenase family.</text>
</comment>
<gene>
    <name evidence="8" type="ORF">E0Z10_g1999</name>
</gene>
<evidence type="ECO:0000259" key="7">
    <source>
        <dbReference type="Pfam" id="PF00171"/>
    </source>
</evidence>
<evidence type="ECO:0000256" key="2">
    <source>
        <dbReference type="ARBA" id="ARBA00023002"/>
    </source>
</evidence>
<dbReference type="Gene3D" id="3.40.605.10">
    <property type="entry name" value="Aldehyde Dehydrogenase, Chain A, domain 1"/>
    <property type="match status" value="1"/>
</dbReference>
<feature type="domain" description="Aldehyde dehydrogenase" evidence="7">
    <location>
        <begin position="31"/>
        <end position="477"/>
    </location>
</feature>
<dbReference type="AlphaFoldDB" id="A0A4Z0Z5D1"/>
<dbReference type="SUPFAM" id="SSF53720">
    <property type="entry name" value="ALDH-like"/>
    <property type="match status" value="1"/>
</dbReference>
<feature type="active site" evidence="5">
    <location>
        <position position="254"/>
    </location>
</feature>
<dbReference type="OrthoDB" id="310895at2759"/>
<dbReference type="InterPro" id="IPR016160">
    <property type="entry name" value="Ald_DH_CS_CYS"/>
</dbReference>
<evidence type="ECO:0000313" key="9">
    <source>
        <dbReference type="Proteomes" id="UP000297716"/>
    </source>
</evidence>
<protein>
    <recommendedName>
        <fullName evidence="3">aldehyde dehydrogenase (NAD(+))</fullName>
        <ecNumber evidence="3">1.2.1.3</ecNumber>
    </recommendedName>
</protein>
<keyword evidence="9" id="KW-1185">Reference proteome</keyword>
<evidence type="ECO:0000256" key="5">
    <source>
        <dbReference type="PROSITE-ProRule" id="PRU10007"/>
    </source>
</evidence>
<dbReference type="InterPro" id="IPR029510">
    <property type="entry name" value="Ald_DH_CS_GLU"/>
</dbReference>
<name>A0A4Z0Z5D1_9PEZI</name>
<evidence type="ECO:0000313" key="8">
    <source>
        <dbReference type="EMBL" id="TGJ86810.1"/>
    </source>
</evidence>
<dbReference type="Gene3D" id="3.40.309.10">
    <property type="entry name" value="Aldehyde Dehydrogenase, Chain A, domain 2"/>
    <property type="match status" value="1"/>
</dbReference>
<evidence type="ECO:0000256" key="6">
    <source>
        <dbReference type="RuleBase" id="RU003345"/>
    </source>
</evidence>
<dbReference type="InterPro" id="IPR016162">
    <property type="entry name" value="Ald_DH_N"/>
</dbReference>
<evidence type="ECO:0000256" key="3">
    <source>
        <dbReference type="ARBA" id="ARBA00024226"/>
    </source>
</evidence>
<dbReference type="Proteomes" id="UP000297716">
    <property type="component" value="Unassembled WGS sequence"/>
</dbReference>
<sequence length="482" mass="51957">MSTTTEPTIALDFTTFFNVIDGRASVTLGKTRRAINPSTLEANPEVPLSMLGDVNRAVDVAQKAVPLWAAVPWNERAGAVRRFADAIEAEAADFAKLIVMQQGKPPMWAHHEISIAVRWLREFCNMSPPGAVIEDTKECKVTTRYTPLGVVVGIVPWNFSIQLACAKIAPALLTGNAFIWKPSPHAPYCSLKIAELGSRIFPAGVLQALSGDDNIGRWLTQHPAVNMVSFTGSVGVGKQIMESCSKTLKRVTLELGGNDAAIVCADVDPALVASKIGLIAFANCGQICIAVKRVYVHELVYDSVLAALVAYAQDLKVGLDADSFLGPLSNQAQYERVKDLLADIKQTGLVVATGSTEPLPDKIGYFLAPTIIDNPLDDARIVVEEQFGPVLPVMKWSDEHDVIKRANATELGLGASVWSRDLSQADRMASQLQAGNIWVNCHAEMKPSTPFAGHKQSGLGVEMGDDGLKAYCNVQSVWNKPA</sequence>
<dbReference type="CDD" id="cd07106">
    <property type="entry name" value="ALDH_AldA-AAD23400"/>
    <property type="match status" value="1"/>
</dbReference>
<dbReference type="EC" id="1.2.1.3" evidence="3"/>
<proteinExistence type="inferred from homology"/>
<dbReference type="PROSITE" id="PS00070">
    <property type="entry name" value="ALDEHYDE_DEHYDR_CYS"/>
    <property type="match status" value="1"/>
</dbReference>
<keyword evidence="2 6" id="KW-0560">Oxidoreductase</keyword>
<reference evidence="8 9" key="1">
    <citation type="submission" date="2019-03" db="EMBL/GenBank/DDBJ databases">
        <title>Draft genome sequence of Xylaria hypoxylon DSM 108379, a ubiquitous saprotrophic-parasitic fungi on hardwood.</title>
        <authorList>
            <person name="Buettner E."/>
            <person name="Leonhardt S."/>
            <person name="Gebauer A.M."/>
            <person name="Liers C."/>
            <person name="Hofrichter M."/>
            <person name="Kellner H."/>
        </authorList>
    </citation>
    <scope>NUCLEOTIDE SEQUENCE [LARGE SCALE GENOMIC DNA]</scope>
    <source>
        <strain evidence="8 9">DSM 108379</strain>
    </source>
</reference>
<evidence type="ECO:0000256" key="1">
    <source>
        <dbReference type="ARBA" id="ARBA00009986"/>
    </source>
</evidence>
<dbReference type="EMBL" id="SKBN01000022">
    <property type="protein sequence ID" value="TGJ86810.1"/>
    <property type="molecule type" value="Genomic_DNA"/>
</dbReference>
<organism evidence="8 9">
    <name type="scientific">Xylaria hypoxylon</name>
    <dbReference type="NCBI Taxonomy" id="37992"/>
    <lineage>
        <taxon>Eukaryota</taxon>
        <taxon>Fungi</taxon>
        <taxon>Dikarya</taxon>
        <taxon>Ascomycota</taxon>
        <taxon>Pezizomycotina</taxon>
        <taxon>Sordariomycetes</taxon>
        <taxon>Xylariomycetidae</taxon>
        <taxon>Xylariales</taxon>
        <taxon>Xylariaceae</taxon>
        <taxon>Xylaria</taxon>
    </lineage>
</organism>
<evidence type="ECO:0000256" key="4">
    <source>
        <dbReference type="ARBA" id="ARBA00049194"/>
    </source>
</evidence>
<dbReference type="InterPro" id="IPR016161">
    <property type="entry name" value="Ald_DH/histidinol_DH"/>
</dbReference>
<dbReference type="Pfam" id="PF00171">
    <property type="entry name" value="Aldedh"/>
    <property type="match status" value="1"/>
</dbReference>
<dbReference type="GO" id="GO:0004029">
    <property type="term" value="F:aldehyde dehydrogenase (NAD+) activity"/>
    <property type="evidence" value="ECO:0007669"/>
    <property type="project" value="UniProtKB-EC"/>
</dbReference>
<dbReference type="InterPro" id="IPR016163">
    <property type="entry name" value="Ald_DH_C"/>
</dbReference>
<accession>A0A4Z0Z5D1</accession>
<dbReference type="InterPro" id="IPR015590">
    <property type="entry name" value="Aldehyde_DH_dom"/>
</dbReference>
<dbReference type="PANTHER" id="PTHR11699">
    <property type="entry name" value="ALDEHYDE DEHYDROGENASE-RELATED"/>
    <property type="match status" value="1"/>
</dbReference>
<dbReference type="PROSITE" id="PS00687">
    <property type="entry name" value="ALDEHYDE_DEHYDR_GLU"/>
    <property type="match status" value="1"/>
</dbReference>
<comment type="catalytic activity">
    <reaction evidence="4">
        <text>an aldehyde + NAD(+) + H2O = a carboxylate + NADH + 2 H(+)</text>
        <dbReference type="Rhea" id="RHEA:16185"/>
        <dbReference type="ChEBI" id="CHEBI:15377"/>
        <dbReference type="ChEBI" id="CHEBI:15378"/>
        <dbReference type="ChEBI" id="CHEBI:17478"/>
        <dbReference type="ChEBI" id="CHEBI:29067"/>
        <dbReference type="ChEBI" id="CHEBI:57540"/>
        <dbReference type="ChEBI" id="CHEBI:57945"/>
        <dbReference type="EC" id="1.2.1.3"/>
    </reaction>
</comment>
<comment type="caution">
    <text evidence="8">The sequence shown here is derived from an EMBL/GenBank/DDBJ whole genome shotgun (WGS) entry which is preliminary data.</text>
</comment>
<dbReference type="InterPro" id="IPR044086">
    <property type="entry name" value="LUC3-like"/>
</dbReference>
<dbReference type="FunFam" id="3.40.605.10:FF:000007">
    <property type="entry name" value="NAD/NADP-dependent betaine aldehyde dehydrogenase"/>
    <property type="match status" value="1"/>
</dbReference>